<reference evidence="6" key="1">
    <citation type="journal article" date="2013" name="Science">
        <title>Comparative analysis of bat genomes provides insight into the evolution of flight and immunity.</title>
        <authorList>
            <person name="Zhang G."/>
            <person name="Cowled C."/>
            <person name="Shi Z."/>
            <person name="Huang Z."/>
            <person name="Bishop-Lilly K.A."/>
            <person name="Fang X."/>
            <person name="Wynne J.W."/>
            <person name="Xiong Z."/>
            <person name="Baker M.L."/>
            <person name="Zhao W."/>
            <person name="Tachedjian M."/>
            <person name="Zhu Y."/>
            <person name="Zhou P."/>
            <person name="Jiang X."/>
            <person name="Ng J."/>
            <person name="Yang L."/>
            <person name="Wu L."/>
            <person name="Xiao J."/>
            <person name="Feng Y."/>
            <person name="Chen Y."/>
            <person name="Sun X."/>
            <person name="Zhang Y."/>
            <person name="Marsh G.A."/>
            <person name="Crameri G."/>
            <person name="Broder C.C."/>
            <person name="Frey K.G."/>
            <person name="Wang L.F."/>
            <person name="Wang J."/>
        </authorList>
    </citation>
    <scope>NUCLEOTIDE SEQUENCE [LARGE SCALE GENOMIC DNA]</scope>
</reference>
<evidence type="ECO:0000313" key="5">
    <source>
        <dbReference type="EMBL" id="ELK13620.1"/>
    </source>
</evidence>
<dbReference type="STRING" id="9402.L5KQU8"/>
<organism evidence="5 6">
    <name type="scientific">Pteropus alecto</name>
    <name type="common">Black flying fox</name>
    <dbReference type="NCBI Taxonomy" id="9402"/>
    <lineage>
        <taxon>Eukaryota</taxon>
        <taxon>Metazoa</taxon>
        <taxon>Chordata</taxon>
        <taxon>Craniata</taxon>
        <taxon>Vertebrata</taxon>
        <taxon>Euteleostomi</taxon>
        <taxon>Mammalia</taxon>
        <taxon>Eutheria</taxon>
        <taxon>Laurasiatheria</taxon>
        <taxon>Chiroptera</taxon>
        <taxon>Yinpterochiroptera</taxon>
        <taxon>Pteropodoidea</taxon>
        <taxon>Pteropodidae</taxon>
        <taxon>Pteropodinae</taxon>
        <taxon>Pteropus</taxon>
    </lineage>
</organism>
<evidence type="ECO:0000259" key="4">
    <source>
        <dbReference type="Pfam" id="PF04389"/>
    </source>
</evidence>
<dbReference type="GO" id="GO:0016020">
    <property type="term" value="C:membrane"/>
    <property type="evidence" value="ECO:0007669"/>
    <property type="project" value="UniProtKB-SubCell"/>
</dbReference>
<name>L5KQU8_PTEAL</name>
<keyword evidence="3" id="KW-0812">Transmembrane</keyword>
<dbReference type="InterPro" id="IPR046450">
    <property type="entry name" value="PA_dom_sf"/>
</dbReference>
<comment type="similarity">
    <text evidence="2">Belongs to the peptidase M28 family. M28B subfamily.</text>
</comment>
<comment type="subcellular location">
    <subcellularLocation>
        <location evidence="1">Membrane</location>
        <topology evidence="1">Single-pass type II membrane protein</topology>
    </subcellularLocation>
</comment>
<dbReference type="SUPFAM" id="SSF52025">
    <property type="entry name" value="PA domain"/>
    <property type="match status" value="1"/>
</dbReference>
<dbReference type="CDD" id="cd03874">
    <property type="entry name" value="M28_PMSA_TfR_like"/>
    <property type="match status" value="1"/>
</dbReference>
<dbReference type="FunFam" id="3.40.630.10:FF:000101">
    <property type="entry name" value="N-acetylated alpha-linked acidic dipeptidase like 1"/>
    <property type="match status" value="1"/>
</dbReference>
<dbReference type="Gene3D" id="3.50.30.30">
    <property type="match status" value="1"/>
</dbReference>
<dbReference type="InterPro" id="IPR007484">
    <property type="entry name" value="Peptidase_M28"/>
</dbReference>
<dbReference type="AlphaFoldDB" id="L5KQU8"/>
<dbReference type="Gene3D" id="3.40.630.10">
    <property type="entry name" value="Zn peptidases"/>
    <property type="match status" value="1"/>
</dbReference>
<protein>
    <submittedName>
        <fullName evidence="5">Inactive N-acetylated-alpha-linked acidic dipeptidase-like protein 2</fullName>
    </submittedName>
</protein>
<gene>
    <name evidence="5" type="ORF">PAL_GLEAN10012879</name>
</gene>
<evidence type="ECO:0000256" key="2">
    <source>
        <dbReference type="ARBA" id="ARBA00005634"/>
    </source>
</evidence>
<dbReference type="Gene3D" id="1.20.930.40">
    <property type="entry name" value="Transferrin receptor-like, dimerisation domain"/>
    <property type="match status" value="1"/>
</dbReference>
<dbReference type="PANTHER" id="PTHR10404">
    <property type="entry name" value="N-ACETYLATED-ALPHA-LINKED ACIDIC DIPEPTIDASE"/>
    <property type="match status" value="1"/>
</dbReference>
<dbReference type="MEROPS" id="M28.975"/>
<evidence type="ECO:0000313" key="6">
    <source>
        <dbReference type="Proteomes" id="UP000010552"/>
    </source>
</evidence>
<dbReference type="FunFam" id="1.20.930.40:FF:000004">
    <property type="entry name" value="N-acetylated alpha-linked acidic dipeptidase like 2"/>
    <property type="match status" value="1"/>
</dbReference>
<dbReference type="InParanoid" id="L5KQU8"/>
<dbReference type="SUPFAM" id="SSF47672">
    <property type="entry name" value="Transferrin receptor-like dimerisation domain"/>
    <property type="match status" value="1"/>
</dbReference>
<evidence type="ECO:0000256" key="3">
    <source>
        <dbReference type="ARBA" id="ARBA00022968"/>
    </source>
</evidence>
<feature type="domain" description="Peptidase M28" evidence="4">
    <location>
        <begin position="286"/>
        <end position="450"/>
    </location>
</feature>
<evidence type="ECO:0000256" key="1">
    <source>
        <dbReference type="ARBA" id="ARBA00004606"/>
    </source>
</evidence>
<dbReference type="InterPro" id="IPR039373">
    <property type="entry name" value="Peptidase_M28B"/>
</dbReference>
<dbReference type="eggNOG" id="KOG2195">
    <property type="taxonomic scope" value="Eukaryota"/>
</dbReference>
<dbReference type="SUPFAM" id="SSF53187">
    <property type="entry name" value="Zn-dependent exopeptidases"/>
    <property type="match status" value="1"/>
</dbReference>
<dbReference type="InterPro" id="IPR036757">
    <property type="entry name" value="TFR-like_dimer_dom_sf"/>
</dbReference>
<dbReference type="Proteomes" id="UP000010552">
    <property type="component" value="Unassembled WGS sequence"/>
</dbReference>
<dbReference type="Pfam" id="PF04389">
    <property type="entry name" value="Peptidase_M28"/>
    <property type="match status" value="1"/>
</dbReference>
<accession>L5KQU8</accession>
<feature type="non-terminal residue" evidence="5">
    <location>
        <position position="1"/>
    </location>
</feature>
<keyword evidence="3" id="KW-0735">Signal-anchor</keyword>
<sequence>SYRNLVQLYTSEDDTEISKKIETQWTSLGLEDIQFVNYSVLLNLPGPSPSSVTLSSSGQCFHPNGQPCSEEARKRNSQDLLYSYAAYSAKGTLEAEVIDVSYGNADDLKRIKKIKNVTNQIALLKLGKLPLLYKLLARGMRDGLIYFKKINYGMNLITRMQKAVIDLKLSLLEKAGFGGVLLYIDPCDLPKTANLSYDTFMVSLNPGGDPSTPGYPSVDGSFRQNRPNLTSLLVQPISASLVAKLISPQKDRTRKGVCSPLELPNNEGRIVNMQVQTVTKFKTVTNVVGYLKGLTSPDRYIIVGSHHHTAYSYSGQEWASSTAIITAFIQALMLRVKRGWRPDRSIVFCSWGGTAFGNIGSYEWGEDFKKVLQRNAVAYVSLHSPIRGNSSLYSVASPSLQQLVAEKNNFNCSRRAQCPKTNVSSVQIQGDSEYFINHLGVPTVQFAYEDIKALQGPSFLSEALFPKHATKIEEMDPFFTLHETITKLSGEVILQIANEPVLPFNALDIAIEVQNSLKGDQPNTHQLLALASRLRESAELFQSDEMRPANDPKERVPIRVRMLNDILQDMEKSFLVQQVPPGFYRNILYHLDKKTSQFSILLEAWEHCKTLASNETLQEALSEVLHSINSAQVYFKAGLDVFDSVLVGKN</sequence>
<dbReference type="PANTHER" id="PTHR10404:SF32">
    <property type="entry name" value="INACTIVE N-ACETYLATED-ALPHA-LINKED ACIDIC DIPEPTIDASE-LIKE PROTEIN 2"/>
    <property type="match status" value="1"/>
</dbReference>
<keyword evidence="6" id="KW-1185">Reference proteome</keyword>
<dbReference type="EMBL" id="KB030623">
    <property type="protein sequence ID" value="ELK13620.1"/>
    <property type="molecule type" value="Genomic_DNA"/>
</dbReference>
<proteinExistence type="inferred from homology"/>